<dbReference type="AlphaFoldDB" id="A0A9W9YZR4"/>
<dbReference type="GO" id="GO:0005737">
    <property type="term" value="C:cytoplasm"/>
    <property type="evidence" value="ECO:0007669"/>
    <property type="project" value="TreeGrafter"/>
</dbReference>
<evidence type="ECO:0000256" key="1">
    <source>
        <dbReference type="ARBA" id="ARBA00023002"/>
    </source>
</evidence>
<protein>
    <submittedName>
        <fullName evidence="2">Uncharacterized protein</fullName>
    </submittedName>
</protein>
<name>A0A9W9YZR4_9CNID</name>
<comment type="caution">
    <text evidence="2">The sequence shown here is derived from an EMBL/GenBank/DDBJ whole genome shotgun (WGS) entry which is preliminary data.</text>
</comment>
<dbReference type="PANTHER" id="PTHR43570:SF16">
    <property type="entry name" value="ALDEHYDE DEHYDROGENASE TYPE III, ISOFORM Q"/>
    <property type="match status" value="1"/>
</dbReference>
<evidence type="ECO:0000313" key="3">
    <source>
        <dbReference type="Proteomes" id="UP001163046"/>
    </source>
</evidence>
<dbReference type="Proteomes" id="UP001163046">
    <property type="component" value="Unassembled WGS sequence"/>
</dbReference>
<dbReference type="Gene3D" id="3.40.605.10">
    <property type="entry name" value="Aldehyde Dehydrogenase, Chain A, domain 1"/>
    <property type="match status" value="1"/>
</dbReference>
<proteinExistence type="predicted"/>
<keyword evidence="3" id="KW-1185">Reference proteome</keyword>
<reference evidence="2" key="1">
    <citation type="submission" date="2023-01" db="EMBL/GenBank/DDBJ databases">
        <title>Genome assembly of the deep-sea coral Lophelia pertusa.</title>
        <authorList>
            <person name="Herrera S."/>
            <person name="Cordes E."/>
        </authorList>
    </citation>
    <scope>NUCLEOTIDE SEQUENCE</scope>
    <source>
        <strain evidence="2">USNM1676648</strain>
        <tissue evidence="2">Polyp</tissue>
    </source>
</reference>
<dbReference type="EMBL" id="MU826836">
    <property type="protein sequence ID" value="KAJ7372497.1"/>
    <property type="molecule type" value="Genomic_DNA"/>
</dbReference>
<dbReference type="InterPro" id="IPR016161">
    <property type="entry name" value="Ald_DH/histidinol_DH"/>
</dbReference>
<dbReference type="GO" id="GO:0006081">
    <property type="term" value="P:aldehyde metabolic process"/>
    <property type="evidence" value="ECO:0007669"/>
    <property type="project" value="InterPro"/>
</dbReference>
<organism evidence="2 3">
    <name type="scientific">Desmophyllum pertusum</name>
    <dbReference type="NCBI Taxonomy" id="174260"/>
    <lineage>
        <taxon>Eukaryota</taxon>
        <taxon>Metazoa</taxon>
        <taxon>Cnidaria</taxon>
        <taxon>Anthozoa</taxon>
        <taxon>Hexacorallia</taxon>
        <taxon>Scleractinia</taxon>
        <taxon>Caryophylliina</taxon>
        <taxon>Caryophylliidae</taxon>
        <taxon>Desmophyllum</taxon>
    </lineage>
</organism>
<dbReference type="SUPFAM" id="SSF53720">
    <property type="entry name" value="ALDH-like"/>
    <property type="match status" value="1"/>
</dbReference>
<keyword evidence="1" id="KW-0560">Oxidoreductase</keyword>
<dbReference type="GO" id="GO:0004029">
    <property type="term" value="F:aldehyde dehydrogenase (NAD+) activity"/>
    <property type="evidence" value="ECO:0007669"/>
    <property type="project" value="TreeGrafter"/>
</dbReference>
<dbReference type="PANTHER" id="PTHR43570">
    <property type="entry name" value="ALDEHYDE DEHYDROGENASE"/>
    <property type="match status" value="1"/>
</dbReference>
<dbReference type="InterPro" id="IPR012394">
    <property type="entry name" value="Aldehyde_DH_NAD(P)"/>
</dbReference>
<dbReference type="OrthoDB" id="440325at2759"/>
<accession>A0A9W9YZR4</accession>
<gene>
    <name evidence="2" type="ORF">OS493_019005</name>
</gene>
<evidence type="ECO:0000313" key="2">
    <source>
        <dbReference type="EMBL" id="KAJ7372497.1"/>
    </source>
</evidence>
<dbReference type="InterPro" id="IPR016162">
    <property type="entry name" value="Ald_DH_N"/>
</dbReference>
<sequence length="72" mass="8066">MEENEDEIVEAVGKDLHKPRVEAILAEVLLVKNDIAYALNNLSQWTKPETPEVNMVNKMDNCFIVSEPLGVA</sequence>